<sequence>MLKNRFLVPALAMLASGLISSGANAAFSEANRYMVMDQVVPGYEGFAKVAHQLKETVADQCGFEDQVAREKLMAAYQQAMLAWQAVQHVRFGPIEYADRQYRIQFWPDKRNRTAKALAKLKAEVESGRSFNIVDFAQTSVAVQGFPALERIFTQDDLGPADCIIANHIAENIALISSRLSSEWAVGEDDGFADQILQADVGTDLYKDDKEAAFQFFKSFQTGLQVMAESKLIRPLGESAEKARPKRAEAWRTGQSARYLLENATALARFYGIQNPETALSVDGAEGFSAKLRADDEGGEIDHQVRMRFEELIAQLKTLDRPLSEMVADDREPLEIALKVIGELRQITDGPMAEKLGFFIGFNNLDGD</sequence>
<organism evidence="5 6">
    <name type="scientific">Aestuariispira insulae</name>
    <dbReference type="NCBI Taxonomy" id="1461337"/>
    <lineage>
        <taxon>Bacteria</taxon>
        <taxon>Pseudomonadati</taxon>
        <taxon>Pseudomonadota</taxon>
        <taxon>Alphaproteobacteria</taxon>
        <taxon>Rhodospirillales</taxon>
        <taxon>Kiloniellaceae</taxon>
        <taxon>Aestuariispira</taxon>
    </lineage>
</organism>
<dbReference type="Gene3D" id="1.20.1420.20">
    <property type="entry name" value="M75 peptidase, HXXE motif"/>
    <property type="match status" value="1"/>
</dbReference>
<comment type="caution">
    <text evidence="5">The sequence shown here is derived from an EMBL/GenBank/DDBJ whole genome shotgun (WGS) entry which is preliminary data.</text>
</comment>
<dbReference type="AlphaFoldDB" id="A0A3D9HJK4"/>
<evidence type="ECO:0000313" key="6">
    <source>
        <dbReference type="Proteomes" id="UP000256845"/>
    </source>
</evidence>
<dbReference type="Pfam" id="PF09375">
    <property type="entry name" value="Peptidase_M75"/>
    <property type="match status" value="1"/>
</dbReference>
<gene>
    <name evidence="5" type="ORF">DFP90_1054</name>
</gene>
<comment type="subcellular location">
    <subcellularLocation>
        <location evidence="1">Cell envelope</location>
    </subcellularLocation>
</comment>
<dbReference type="OrthoDB" id="5729110at2"/>
<evidence type="ECO:0000259" key="4">
    <source>
        <dbReference type="Pfam" id="PF09375"/>
    </source>
</evidence>
<dbReference type="InterPro" id="IPR018976">
    <property type="entry name" value="Imelysin-like"/>
</dbReference>
<proteinExistence type="predicted"/>
<dbReference type="GO" id="GO:0030313">
    <property type="term" value="C:cell envelope"/>
    <property type="evidence" value="ECO:0007669"/>
    <property type="project" value="UniProtKB-SubCell"/>
</dbReference>
<dbReference type="InterPro" id="IPR038352">
    <property type="entry name" value="Imelysin_sf"/>
</dbReference>
<keyword evidence="6" id="KW-1185">Reference proteome</keyword>
<evidence type="ECO:0000313" key="5">
    <source>
        <dbReference type="EMBL" id="RED49634.1"/>
    </source>
</evidence>
<evidence type="ECO:0000256" key="2">
    <source>
        <dbReference type="ARBA" id="ARBA00022729"/>
    </source>
</evidence>
<accession>A0A3D9HJK4</accession>
<reference evidence="5 6" key="1">
    <citation type="submission" date="2018-07" db="EMBL/GenBank/DDBJ databases">
        <title>Genomic Encyclopedia of Type Strains, Phase III (KMG-III): the genomes of soil and plant-associated and newly described type strains.</title>
        <authorList>
            <person name="Whitman W."/>
        </authorList>
    </citation>
    <scope>NUCLEOTIDE SEQUENCE [LARGE SCALE GENOMIC DNA]</scope>
    <source>
        <strain evidence="5 6">CECT 8488</strain>
    </source>
</reference>
<keyword evidence="2 3" id="KW-0732">Signal</keyword>
<feature type="chain" id="PRO_5017803583" description="Imelysin-like domain-containing protein" evidence="3">
    <location>
        <begin position="26"/>
        <end position="367"/>
    </location>
</feature>
<evidence type="ECO:0000256" key="1">
    <source>
        <dbReference type="ARBA" id="ARBA00004196"/>
    </source>
</evidence>
<dbReference type="CDD" id="cd14659">
    <property type="entry name" value="Imelysin-like_IPPA"/>
    <property type="match status" value="1"/>
</dbReference>
<dbReference type="EMBL" id="QRDW01000005">
    <property type="protein sequence ID" value="RED49634.1"/>
    <property type="molecule type" value="Genomic_DNA"/>
</dbReference>
<dbReference type="InterPro" id="IPR034984">
    <property type="entry name" value="Imelysin-like_IPPA"/>
</dbReference>
<feature type="domain" description="Imelysin-like" evidence="4">
    <location>
        <begin position="40"/>
        <end position="331"/>
    </location>
</feature>
<name>A0A3D9HJK4_9PROT</name>
<dbReference type="RefSeq" id="WP_115936895.1">
    <property type="nucleotide sequence ID" value="NZ_QRDW01000005.1"/>
</dbReference>
<dbReference type="Proteomes" id="UP000256845">
    <property type="component" value="Unassembled WGS sequence"/>
</dbReference>
<evidence type="ECO:0000256" key="3">
    <source>
        <dbReference type="SAM" id="SignalP"/>
    </source>
</evidence>
<feature type="signal peptide" evidence="3">
    <location>
        <begin position="1"/>
        <end position="25"/>
    </location>
</feature>
<protein>
    <recommendedName>
        <fullName evidence="4">Imelysin-like domain-containing protein</fullName>
    </recommendedName>
</protein>